<evidence type="ECO:0000313" key="5">
    <source>
        <dbReference type="EMBL" id="AMY09605.1"/>
    </source>
</evidence>
<dbReference type="SMART" id="SM00382">
    <property type="entry name" value="AAA"/>
    <property type="match status" value="1"/>
</dbReference>
<evidence type="ECO:0000256" key="1">
    <source>
        <dbReference type="ARBA" id="ARBA00008059"/>
    </source>
</evidence>
<dbReference type="InterPro" id="IPR002611">
    <property type="entry name" value="IstB_ATP-bd"/>
</dbReference>
<gene>
    <name evidence="5" type="primary">dnaC_1</name>
    <name evidence="5" type="ORF">LuPra_02824</name>
</gene>
<dbReference type="InterPro" id="IPR027417">
    <property type="entry name" value="P-loop_NTPase"/>
</dbReference>
<reference evidence="5 6" key="1">
    <citation type="journal article" date="2016" name="Genome Announc.">
        <title>First Complete Genome Sequence of a Subdivision 6 Acidobacterium Strain.</title>
        <authorList>
            <person name="Huang S."/>
            <person name="Vieira S."/>
            <person name="Bunk B."/>
            <person name="Riedel T."/>
            <person name="Sproer C."/>
            <person name="Overmann J."/>
        </authorList>
    </citation>
    <scope>NUCLEOTIDE SEQUENCE [LARGE SCALE GENOMIC DNA]</scope>
    <source>
        <strain evidence="6">DSM 100886 HEG_-6_39</strain>
    </source>
</reference>
<sequence>MKTLPLSRRDRLRHILADLRMPGALEALDTILRDIDGGALTAPDAIEQLLTAQIQLRNNRRLQAAMRSSRLPAVKQLHDFDFTFQPSLRRDQIESLHELGFVERRENVIFLGPPGVGKTHLAISLAIAAAQSGRRVYYGTLADLITSLEEAQAAGRLQSRLKILTHPAVLVVDEIGYLPISRTGAMLFFQLMTRRYEHASTVLTSNKGFEEWGEVFGDEVMAAALIDRLVHHCHLVTIRGNSYRMRQHTELWQTLHATHDDAPAARRRRPRQEVATS</sequence>
<dbReference type="Pfam" id="PF01695">
    <property type="entry name" value="IstB_IS21"/>
    <property type="match status" value="1"/>
</dbReference>
<dbReference type="InterPro" id="IPR047661">
    <property type="entry name" value="IstB"/>
</dbReference>
<dbReference type="CDD" id="cd00009">
    <property type="entry name" value="AAA"/>
    <property type="match status" value="1"/>
</dbReference>
<dbReference type="PRINTS" id="PR00300">
    <property type="entry name" value="CLPPROTEASEA"/>
</dbReference>
<dbReference type="PANTHER" id="PTHR30050">
    <property type="entry name" value="CHROMOSOMAL REPLICATION INITIATOR PROTEIN DNAA"/>
    <property type="match status" value="1"/>
</dbReference>
<protein>
    <submittedName>
        <fullName evidence="5">DNA replication protein DnaC</fullName>
    </submittedName>
</protein>
<dbReference type="PATRIC" id="fig|1813736.3.peg.3014"/>
<dbReference type="STRING" id="1855912.LuPra_02824"/>
<evidence type="ECO:0000256" key="3">
    <source>
        <dbReference type="ARBA" id="ARBA00022840"/>
    </source>
</evidence>
<dbReference type="NCBIfam" id="NF038214">
    <property type="entry name" value="IS21_help_AAA"/>
    <property type="match status" value="1"/>
</dbReference>
<evidence type="ECO:0000313" key="6">
    <source>
        <dbReference type="Proteomes" id="UP000076079"/>
    </source>
</evidence>
<accession>A0A143PLX4</accession>
<reference evidence="6" key="2">
    <citation type="submission" date="2016-04" db="EMBL/GenBank/DDBJ databases">
        <title>First Complete Genome Sequence of a Subdivision 6 Acidobacterium.</title>
        <authorList>
            <person name="Huang S."/>
            <person name="Vieira S."/>
            <person name="Bunk B."/>
            <person name="Riedel T."/>
            <person name="Sproeer C."/>
            <person name="Overmann J."/>
        </authorList>
    </citation>
    <scope>NUCLEOTIDE SEQUENCE [LARGE SCALE GENOMIC DNA]</scope>
    <source>
        <strain evidence="6">DSM 100886 HEG_-6_39</strain>
    </source>
</reference>
<evidence type="ECO:0000256" key="2">
    <source>
        <dbReference type="ARBA" id="ARBA00022741"/>
    </source>
</evidence>
<evidence type="ECO:0000259" key="4">
    <source>
        <dbReference type="SMART" id="SM00382"/>
    </source>
</evidence>
<dbReference type="PIRSF" id="PIRSF003073">
    <property type="entry name" value="DNAC_TnpB_IstB"/>
    <property type="match status" value="1"/>
</dbReference>
<keyword evidence="6" id="KW-1185">Reference proteome</keyword>
<dbReference type="SUPFAM" id="SSF52540">
    <property type="entry name" value="P-loop containing nucleoside triphosphate hydrolases"/>
    <property type="match status" value="1"/>
</dbReference>
<dbReference type="Proteomes" id="UP000076079">
    <property type="component" value="Chromosome"/>
</dbReference>
<dbReference type="InterPro" id="IPR028350">
    <property type="entry name" value="DNAC/IstB-like"/>
</dbReference>
<dbReference type="EMBL" id="CP015136">
    <property type="protein sequence ID" value="AMY09605.1"/>
    <property type="molecule type" value="Genomic_DNA"/>
</dbReference>
<dbReference type="PANTHER" id="PTHR30050:SF4">
    <property type="entry name" value="ATP-BINDING PROTEIN RV3427C IN INSERTION SEQUENCE-RELATED"/>
    <property type="match status" value="1"/>
</dbReference>
<keyword evidence="2" id="KW-0547">Nucleotide-binding</keyword>
<dbReference type="GO" id="GO:0006260">
    <property type="term" value="P:DNA replication"/>
    <property type="evidence" value="ECO:0007669"/>
    <property type="project" value="TreeGrafter"/>
</dbReference>
<comment type="similarity">
    <text evidence="1">Belongs to the IS21/IS1162 putative ATP-binding protein family.</text>
</comment>
<dbReference type="InterPro" id="IPR001270">
    <property type="entry name" value="ClpA/B"/>
</dbReference>
<dbReference type="KEGG" id="abac:LuPra_02824"/>
<proteinExistence type="inferred from homology"/>
<dbReference type="RefSeq" id="WP_201792188.1">
    <property type="nucleotide sequence ID" value="NZ_CP015136.1"/>
</dbReference>
<organism evidence="5 6">
    <name type="scientific">Luteitalea pratensis</name>
    <dbReference type="NCBI Taxonomy" id="1855912"/>
    <lineage>
        <taxon>Bacteria</taxon>
        <taxon>Pseudomonadati</taxon>
        <taxon>Acidobacteriota</taxon>
        <taxon>Vicinamibacteria</taxon>
        <taxon>Vicinamibacterales</taxon>
        <taxon>Vicinamibacteraceae</taxon>
        <taxon>Luteitalea</taxon>
    </lineage>
</organism>
<dbReference type="GO" id="GO:0005524">
    <property type="term" value="F:ATP binding"/>
    <property type="evidence" value="ECO:0007669"/>
    <property type="project" value="UniProtKB-KW"/>
</dbReference>
<dbReference type="Gene3D" id="3.40.50.300">
    <property type="entry name" value="P-loop containing nucleotide triphosphate hydrolases"/>
    <property type="match status" value="1"/>
</dbReference>
<dbReference type="AlphaFoldDB" id="A0A143PLX4"/>
<keyword evidence="3" id="KW-0067">ATP-binding</keyword>
<name>A0A143PLX4_LUTPR</name>
<feature type="domain" description="AAA+ ATPase" evidence="4">
    <location>
        <begin position="104"/>
        <end position="239"/>
    </location>
</feature>
<dbReference type="InterPro" id="IPR003593">
    <property type="entry name" value="AAA+_ATPase"/>
</dbReference>